<gene>
    <name evidence="2" type="ORF">A2703_03930</name>
</gene>
<protein>
    <recommendedName>
        <fullName evidence="1">SUF system FeS cluster assembly SufBD core domain-containing protein</fullName>
    </recommendedName>
</protein>
<evidence type="ECO:0000259" key="1">
    <source>
        <dbReference type="Pfam" id="PF01458"/>
    </source>
</evidence>
<evidence type="ECO:0000313" key="2">
    <source>
        <dbReference type="EMBL" id="OGD71623.1"/>
    </source>
</evidence>
<feature type="domain" description="SUF system FeS cluster assembly SufBD core" evidence="1">
    <location>
        <begin position="9"/>
        <end position="147"/>
    </location>
</feature>
<dbReference type="InterPro" id="IPR037284">
    <property type="entry name" value="SUF_FeS_clus_asmbl_SufBD_sf"/>
</dbReference>
<dbReference type="PANTHER" id="PTHR43575">
    <property type="entry name" value="PROTEIN ABCI7, CHLOROPLASTIC"/>
    <property type="match status" value="1"/>
</dbReference>
<name>A0A1F5EW46_9BACT</name>
<dbReference type="AlphaFoldDB" id="A0A1F5EW46"/>
<accession>A0A1F5EW46</accession>
<organism evidence="2 3">
    <name type="scientific">Candidatus Collierbacteria bacterium RIFCSPHIGHO2_01_FULL_50_25</name>
    <dbReference type="NCBI Taxonomy" id="1817722"/>
    <lineage>
        <taxon>Bacteria</taxon>
        <taxon>Candidatus Collieribacteriota</taxon>
    </lineage>
</organism>
<dbReference type="STRING" id="1817722.A2703_03930"/>
<dbReference type="InterPro" id="IPR055346">
    <property type="entry name" value="Fe-S_cluster_assembly_SufBD"/>
</dbReference>
<dbReference type="Pfam" id="PF01458">
    <property type="entry name" value="SUFBD_core"/>
    <property type="match status" value="1"/>
</dbReference>
<dbReference type="EMBL" id="MFAG01000027">
    <property type="protein sequence ID" value="OGD71623.1"/>
    <property type="molecule type" value="Genomic_DNA"/>
</dbReference>
<evidence type="ECO:0000313" key="3">
    <source>
        <dbReference type="Proteomes" id="UP000177979"/>
    </source>
</evidence>
<sequence length="169" mass="18664">MVLDKPGKKDLVVDFGREGEEVEVLGLVIADQPGDYYLKILVDHKIGKTFGRVMVRGIAKNGAKIQVEGMIKIVKDANGVDDFLEMRLLLLDAKSQAVAEPKLEIEANEVKASHAATVGKIDDEELFYLQSRGIKQGEAEKLIVTGFLNQVIDKIEDPIVKSKLKAVEY</sequence>
<comment type="caution">
    <text evidence="2">The sequence shown here is derived from an EMBL/GenBank/DDBJ whole genome shotgun (WGS) entry which is preliminary data.</text>
</comment>
<dbReference type="InterPro" id="IPR000825">
    <property type="entry name" value="SUF_FeS_clus_asmbl_SufBD_core"/>
</dbReference>
<dbReference type="GO" id="GO:0016226">
    <property type="term" value="P:iron-sulfur cluster assembly"/>
    <property type="evidence" value="ECO:0007669"/>
    <property type="project" value="InterPro"/>
</dbReference>
<proteinExistence type="predicted"/>
<dbReference type="SUPFAM" id="SSF101960">
    <property type="entry name" value="Stabilizer of iron transporter SufD"/>
    <property type="match status" value="1"/>
</dbReference>
<dbReference type="PANTHER" id="PTHR43575:SF1">
    <property type="entry name" value="PROTEIN ABCI7, CHLOROPLASTIC"/>
    <property type="match status" value="1"/>
</dbReference>
<dbReference type="Proteomes" id="UP000177979">
    <property type="component" value="Unassembled WGS sequence"/>
</dbReference>
<reference evidence="2 3" key="1">
    <citation type="journal article" date="2016" name="Nat. Commun.">
        <title>Thousands of microbial genomes shed light on interconnected biogeochemical processes in an aquifer system.</title>
        <authorList>
            <person name="Anantharaman K."/>
            <person name="Brown C.T."/>
            <person name="Hug L.A."/>
            <person name="Sharon I."/>
            <person name="Castelle C.J."/>
            <person name="Probst A.J."/>
            <person name="Thomas B.C."/>
            <person name="Singh A."/>
            <person name="Wilkins M.J."/>
            <person name="Karaoz U."/>
            <person name="Brodie E.L."/>
            <person name="Williams K.H."/>
            <person name="Hubbard S.S."/>
            <person name="Banfield J.F."/>
        </authorList>
    </citation>
    <scope>NUCLEOTIDE SEQUENCE [LARGE SCALE GENOMIC DNA]</scope>
</reference>